<dbReference type="KEGG" id="ssm:Spirs_1254"/>
<name>E1R2U9_SEDSS</name>
<dbReference type="NCBIfam" id="NF043034">
    <property type="entry name" value="OxoTetrPhDc"/>
    <property type="match status" value="1"/>
</dbReference>
<dbReference type="GO" id="GO:0016832">
    <property type="term" value="F:aldehyde-lyase activity"/>
    <property type="evidence" value="ECO:0007669"/>
    <property type="project" value="InterPro"/>
</dbReference>
<dbReference type="PANTHER" id="PTHR22789:SF0">
    <property type="entry name" value="3-OXO-TETRONATE 4-PHOSPHATE DECARBOXYLASE-RELATED"/>
    <property type="match status" value="1"/>
</dbReference>
<dbReference type="NCBIfam" id="NF006000">
    <property type="entry name" value="PRK08130.1"/>
    <property type="match status" value="1"/>
</dbReference>
<dbReference type="GO" id="GO:0019323">
    <property type="term" value="P:pentose catabolic process"/>
    <property type="evidence" value="ECO:0007669"/>
    <property type="project" value="InterPro"/>
</dbReference>
<dbReference type="FunFam" id="3.40.225.10:FF:000008">
    <property type="entry name" value="Sugar aldolase"/>
    <property type="match status" value="1"/>
</dbReference>
<keyword evidence="3" id="KW-0479">Metal-binding</keyword>
<sequence>MNEEQLRMEMVRIGKSLFDRGYAVGGAGNISARIDGESIIATPSGSSFGRLSAGELSVVDMTGKLLSGPRPSKEIQFHLSLYRGDQECGAVLHLHSTWSTLLACRNDINPDEVIHPFTPYYVMKIGTLPLIPYYPPGDIGIARELAAYAGRHTAFLLQNHGPVVTGKSLSEAGDTMEELEETAKLSYLLEGSKVRYLSSGEIAALKKGR</sequence>
<evidence type="ECO:0000256" key="4">
    <source>
        <dbReference type="ARBA" id="ARBA00022833"/>
    </source>
</evidence>
<accession>E1R2U9</accession>
<proteinExistence type="inferred from homology"/>
<reference evidence="13 14" key="1">
    <citation type="journal article" date="2010" name="Stand. Genomic Sci.">
        <title>Complete genome sequence of Spirochaeta smaragdinae type strain (SEBR 4228).</title>
        <authorList>
            <person name="Mavromatis K."/>
            <person name="Yasawong M."/>
            <person name="Chertkov O."/>
            <person name="Lapidus A."/>
            <person name="Lucas S."/>
            <person name="Nolan M."/>
            <person name="Del Rio T.G."/>
            <person name="Tice H."/>
            <person name="Cheng J.F."/>
            <person name="Pitluck S."/>
            <person name="Liolios K."/>
            <person name="Ivanova N."/>
            <person name="Tapia R."/>
            <person name="Han C."/>
            <person name="Bruce D."/>
            <person name="Goodwin L."/>
            <person name="Pati A."/>
            <person name="Chen A."/>
            <person name="Palaniappan K."/>
            <person name="Land M."/>
            <person name="Hauser L."/>
            <person name="Chang Y.J."/>
            <person name="Jeffries C.D."/>
            <person name="Detter J.C."/>
            <person name="Rohde M."/>
            <person name="Brambilla E."/>
            <person name="Spring S."/>
            <person name="Goker M."/>
            <person name="Sikorski J."/>
            <person name="Woyke T."/>
            <person name="Bristow J."/>
            <person name="Eisen J.A."/>
            <person name="Markowitz V."/>
            <person name="Hugenholtz P."/>
            <person name="Klenk H.P."/>
            <person name="Kyrpides N.C."/>
        </authorList>
    </citation>
    <scope>NUCLEOTIDE SEQUENCE [LARGE SCALE GENOMIC DNA]</scope>
    <source>
        <strain evidence="14">DSM 11293 / JCM 15392 / SEBR 4228</strain>
    </source>
</reference>
<keyword evidence="14" id="KW-1185">Reference proteome</keyword>
<evidence type="ECO:0000256" key="8">
    <source>
        <dbReference type="ARBA" id="ARBA00044772"/>
    </source>
</evidence>
<dbReference type="Proteomes" id="UP000002318">
    <property type="component" value="Chromosome"/>
</dbReference>
<dbReference type="GO" id="GO:0046872">
    <property type="term" value="F:metal ion binding"/>
    <property type="evidence" value="ECO:0007669"/>
    <property type="project" value="UniProtKB-KW"/>
</dbReference>
<comment type="catalytic activity">
    <reaction evidence="11">
        <text>3-dehydro-4-O-phospho-L-erythronate + H(+) = dihydroxyacetone phosphate + CO2</text>
        <dbReference type="Rhea" id="RHEA:52404"/>
        <dbReference type="ChEBI" id="CHEBI:15378"/>
        <dbReference type="ChEBI" id="CHEBI:16526"/>
        <dbReference type="ChEBI" id="CHEBI:57642"/>
        <dbReference type="ChEBI" id="CHEBI:136592"/>
        <dbReference type="EC" id="4.1.1.104"/>
    </reaction>
</comment>
<dbReference type="eggNOG" id="COG0235">
    <property type="taxonomic scope" value="Bacteria"/>
</dbReference>
<dbReference type="InterPro" id="IPR050197">
    <property type="entry name" value="Aldolase_class_II_sugar_metab"/>
</dbReference>
<dbReference type="HOGENOM" id="CLU_006033_3_2_12"/>
<evidence type="ECO:0000256" key="3">
    <source>
        <dbReference type="ARBA" id="ARBA00022723"/>
    </source>
</evidence>
<protein>
    <recommendedName>
        <fullName evidence="9">3-oxo-tetronate 4-phosphate decarboxylase</fullName>
        <ecNumber evidence="8">4.1.1.104</ecNumber>
    </recommendedName>
</protein>
<dbReference type="EC" id="4.1.1.104" evidence="8"/>
<comment type="similarity">
    <text evidence="2">Belongs to the aldolase class II family. AraD/FucA subfamily.</text>
</comment>
<dbReference type="OrthoDB" id="9794581at2"/>
<evidence type="ECO:0000256" key="6">
    <source>
        <dbReference type="ARBA" id="ARBA00023277"/>
    </source>
</evidence>
<evidence type="ECO:0000256" key="10">
    <source>
        <dbReference type="ARBA" id="ARBA00047520"/>
    </source>
</evidence>
<evidence type="ECO:0000256" key="1">
    <source>
        <dbReference type="ARBA" id="ARBA00001947"/>
    </source>
</evidence>
<keyword evidence="4" id="KW-0862">Zinc</keyword>
<dbReference type="PANTHER" id="PTHR22789">
    <property type="entry name" value="FUCULOSE PHOSPHATE ALDOLASE"/>
    <property type="match status" value="1"/>
</dbReference>
<dbReference type="Gene3D" id="3.40.225.10">
    <property type="entry name" value="Class II aldolase/adducin N-terminal domain"/>
    <property type="match status" value="1"/>
</dbReference>
<evidence type="ECO:0000256" key="2">
    <source>
        <dbReference type="ARBA" id="ARBA00010037"/>
    </source>
</evidence>
<dbReference type="Pfam" id="PF00596">
    <property type="entry name" value="Aldolase_II"/>
    <property type="match status" value="1"/>
</dbReference>
<evidence type="ECO:0000313" key="13">
    <source>
        <dbReference type="EMBL" id="ADK80381.1"/>
    </source>
</evidence>
<comment type="catalytic activity">
    <reaction evidence="10">
        <text>3-dehydro-4-O-phospho-D-erythronate + H(+) = dihydroxyacetone phosphate + CO2</text>
        <dbReference type="Rhea" id="RHEA:52416"/>
        <dbReference type="ChEBI" id="CHEBI:15378"/>
        <dbReference type="ChEBI" id="CHEBI:16526"/>
        <dbReference type="ChEBI" id="CHEBI:57642"/>
        <dbReference type="ChEBI" id="CHEBI:136593"/>
        <dbReference type="EC" id="4.1.1.104"/>
    </reaction>
</comment>
<evidence type="ECO:0000256" key="11">
    <source>
        <dbReference type="ARBA" id="ARBA00048603"/>
    </source>
</evidence>
<feature type="domain" description="Class II aldolase/adducin N-terminal" evidence="12">
    <location>
        <begin position="8"/>
        <end position="187"/>
    </location>
</feature>
<dbReference type="AlphaFoldDB" id="E1R2U9"/>
<keyword evidence="5" id="KW-0456">Lyase</keyword>
<evidence type="ECO:0000256" key="5">
    <source>
        <dbReference type="ARBA" id="ARBA00023239"/>
    </source>
</evidence>
<comment type="cofactor">
    <cofactor evidence="1">
        <name>Zn(2+)</name>
        <dbReference type="ChEBI" id="CHEBI:29105"/>
    </cofactor>
</comment>
<organism evidence="13 14">
    <name type="scientific">Sediminispirochaeta smaragdinae (strain DSM 11293 / JCM 15392 / SEBR 4228)</name>
    <name type="common">Spirochaeta smaragdinae</name>
    <dbReference type="NCBI Taxonomy" id="573413"/>
    <lineage>
        <taxon>Bacteria</taxon>
        <taxon>Pseudomonadati</taxon>
        <taxon>Spirochaetota</taxon>
        <taxon>Spirochaetia</taxon>
        <taxon>Spirochaetales</taxon>
        <taxon>Spirochaetaceae</taxon>
        <taxon>Sediminispirochaeta</taxon>
    </lineage>
</organism>
<evidence type="ECO:0000256" key="9">
    <source>
        <dbReference type="ARBA" id="ARBA00044803"/>
    </source>
</evidence>
<dbReference type="InterPro" id="IPR001303">
    <property type="entry name" value="Aldolase_II/adducin_N"/>
</dbReference>
<dbReference type="SUPFAM" id="SSF53639">
    <property type="entry name" value="AraD/HMP-PK domain-like"/>
    <property type="match status" value="1"/>
</dbReference>
<dbReference type="EMBL" id="CP002116">
    <property type="protein sequence ID" value="ADK80381.1"/>
    <property type="molecule type" value="Genomic_DNA"/>
</dbReference>
<evidence type="ECO:0000256" key="7">
    <source>
        <dbReference type="ARBA" id="ARBA00044745"/>
    </source>
</evidence>
<dbReference type="RefSeq" id="WP_013253845.1">
    <property type="nucleotide sequence ID" value="NC_014364.1"/>
</dbReference>
<comment type="function">
    <text evidence="7">Catalyzes the decarboxylation of 3-oxo-tetronate 4-phosphate to dihydroxyacetone phosphate (DHAP) and CO(2).</text>
</comment>
<dbReference type="GO" id="GO:0005829">
    <property type="term" value="C:cytosol"/>
    <property type="evidence" value="ECO:0007669"/>
    <property type="project" value="TreeGrafter"/>
</dbReference>
<keyword evidence="6" id="KW-0119">Carbohydrate metabolism</keyword>
<dbReference type="SMART" id="SM01007">
    <property type="entry name" value="Aldolase_II"/>
    <property type="match status" value="1"/>
</dbReference>
<evidence type="ECO:0000259" key="12">
    <source>
        <dbReference type="SMART" id="SM01007"/>
    </source>
</evidence>
<dbReference type="InterPro" id="IPR050013">
    <property type="entry name" value="OtnC"/>
</dbReference>
<dbReference type="STRING" id="573413.Spirs_1254"/>
<dbReference type="InterPro" id="IPR036409">
    <property type="entry name" value="Aldolase_II/adducin_N_sf"/>
</dbReference>
<evidence type="ECO:0000313" key="14">
    <source>
        <dbReference type="Proteomes" id="UP000002318"/>
    </source>
</evidence>
<gene>
    <name evidence="13" type="ordered locus">Spirs_1254</name>
</gene>